<gene>
    <name evidence="1" type="ORF">Psi02_64170</name>
</gene>
<name>A0A8J3UQ34_9ACTN</name>
<sequence length="147" mass="16018">MLRRSLVCVGVVVGWAAMGVLVDYFTVDSEQSARLALSGGPAAMNLPYVDCKGWLDGLDRLAAELSGRDLSEFGDSELMEEDGESAAVDRAAPEAVAALAAVDDGRLREYADEELLDEFEFERVTALRDLAREAARLNQGLYRWLCA</sequence>
<protein>
    <submittedName>
        <fullName evidence="1">Uncharacterized protein</fullName>
    </submittedName>
</protein>
<dbReference type="EMBL" id="BOOQ01000047">
    <property type="protein sequence ID" value="GII49993.1"/>
    <property type="molecule type" value="Genomic_DNA"/>
</dbReference>
<accession>A0A8J3UQ34</accession>
<organism evidence="1 2">
    <name type="scientific">Planotetraspora silvatica</name>
    <dbReference type="NCBI Taxonomy" id="234614"/>
    <lineage>
        <taxon>Bacteria</taxon>
        <taxon>Bacillati</taxon>
        <taxon>Actinomycetota</taxon>
        <taxon>Actinomycetes</taxon>
        <taxon>Streptosporangiales</taxon>
        <taxon>Streptosporangiaceae</taxon>
        <taxon>Planotetraspora</taxon>
    </lineage>
</organism>
<evidence type="ECO:0000313" key="1">
    <source>
        <dbReference type="EMBL" id="GII49993.1"/>
    </source>
</evidence>
<comment type="caution">
    <text evidence="1">The sequence shown here is derived from an EMBL/GenBank/DDBJ whole genome shotgun (WGS) entry which is preliminary data.</text>
</comment>
<dbReference type="AlphaFoldDB" id="A0A8J3UQ34"/>
<dbReference type="Proteomes" id="UP000644610">
    <property type="component" value="Unassembled WGS sequence"/>
</dbReference>
<evidence type="ECO:0000313" key="2">
    <source>
        <dbReference type="Proteomes" id="UP000644610"/>
    </source>
</evidence>
<reference evidence="1" key="1">
    <citation type="submission" date="2021-01" db="EMBL/GenBank/DDBJ databases">
        <title>Whole genome shotgun sequence of Planotetraspora silvatica NBRC 100141.</title>
        <authorList>
            <person name="Komaki H."/>
            <person name="Tamura T."/>
        </authorList>
    </citation>
    <scope>NUCLEOTIDE SEQUENCE</scope>
    <source>
        <strain evidence="1">NBRC 100141</strain>
    </source>
</reference>
<keyword evidence="2" id="KW-1185">Reference proteome</keyword>
<proteinExistence type="predicted"/>